<keyword evidence="6" id="KW-1185">Reference proteome</keyword>
<dbReference type="InterPro" id="IPR014710">
    <property type="entry name" value="RmlC-like_jellyroll"/>
</dbReference>
<dbReference type="CDD" id="cd00038">
    <property type="entry name" value="CAP_ED"/>
    <property type="match status" value="1"/>
</dbReference>
<dbReference type="GO" id="GO:0003677">
    <property type="term" value="F:DNA binding"/>
    <property type="evidence" value="ECO:0007669"/>
    <property type="project" value="UniProtKB-KW"/>
</dbReference>
<sequence>MSGVIQNLLLAGLPVKERNAVLQHCELVQLQFGSLLCEANEPMHYLYFPLTAFISQVNILSGHHPLELGLIGYEGMLGVTLVLGVETAPSRAVVQGAGSALRITIEALHEELLASPRLQRRLKRYLYVLLVQLSQNAACGQFHALEPRLARWLLMTHDRAHADHFHLTHQYLANMLGVRRSGVTIAAGALQLRGLIHYSRGEISILDRPRLEAAACECYAEMLDDYSRQFSLPLRRLA</sequence>
<dbReference type="InterPro" id="IPR050397">
    <property type="entry name" value="Env_Response_Regulators"/>
</dbReference>
<keyword evidence="2" id="KW-0238">DNA-binding</keyword>
<dbReference type="EMBL" id="LT629797">
    <property type="protein sequence ID" value="SDU78584.1"/>
    <property type="molecule type" value="Genomic_DNA"/>
</dbReference>
<dbReference type="Gene3D" id="2.60.120.10">
    <property type="entry name" value="Jelly Rolls"/>
    <property type="match status" value="1"/>
</dbReference>
<evidence type="ECO:0000256" key="2">
    <source>
        <dbReference type="ARBA" id="ARBA00023125"/>
    </source>
</evidence>
<keyword evidence="5" id="KW-0808">Transferase</keyword>
<dbReference type="InterPro" id="IPR036390">
    <property type="entry name" value="WH_DNA-bd_sf"/>
</dbReference>
<dbReference type="PANTHER" id="PTHR24567:SF74">
    <property type="entry name" value="HTH-TYPE TRANSCRIPTIONAL REGULATOR ARCR"/>
    <property type="match status" value="1"/>
</dbReference>
<evidence type="ECO:0000259" key="4">
    <source>
        <dbReference type="Pfam" id="PF13545"/>
    </source>
</evidence>
<dbReference type="GO" id="GO:0016301">
    <property type="term" value="F:kinase activity"/>
    <property type="evidence" value="ECO:0007669"/>
    <property type="project" value="UniProtKB-KW"/>
</dbReference>
<evidence type="ECO:0000256" key="3">
    <source>
        <dbReference type="ARBA" id="ARBA00023163"/>
    </source>
</evidence>
<keyword evidence="1" id="KW-0805">Transcription regulation</keyword>
<dbReference type="SUPFAM" id="SSF51206">
    <property type="entry name" value="cAMP-binding domain-like"/>
    <property type="match status" value="1"/>
</dbReference>
<proteinExistence type="predicted"/>
<dbReference type="GO" id="GO:0003700">
    <property type="term" value="F:DNA-binding transcription factor activity"/>
    <property type="evidence" value="ECO:0007669"/>
    <property type="project" value="TreeGrafter"/>
</dbReference>
<dbReference type="Proteomes" id="UP000198675">
    <property type="component" value="Chromosome I"/>
</dbReference>
<dbReference type="RefSeq" id="WP_017677000.1">
    <property type="nucleotide sequence ID" value="NZ_LT629797.1"/>
</dbReference>
<evidence type="ECO:0000313" key="5">
    <source>
        <dbReference type="EMBL" id="SDU78584.1"/>
    </source>
</evidence>
<dbReference type="Gene3D" id="1.10.10.10">
    <property type="entry name" value="Winged helix-like DNA-binding domain superfamily/Winged helix DNA-binding domain"/>
    <property type="match status" value="1"/>
</dbReference>
<keyword evidence="3" id="KW-0804">Transcription</keyword>
<dbReference type="Pfam" id="PF13545">
    <property type="entry name" value="HTH_Crp_2"/>
    <property type="match status" value="1"/>
</dbReference>
<dbReference type="InterPro" id="IPR000595">
    <property type="entry name" value="cNMP-bd_dom"/>
</dbReference>
<organism evidence="5 6">
    <name type="scientific">Pseudomonas sihuiensis</name>
    <dbReference type="NCBI Taxonomy" id="1274359"/>
    <lineage>
        <taxon>Bacteria</taxon>
        <taxon>Pseudomonadati</taxon>
        <taxon>Pseudomonadota</taxon>
        <taxon>Gammaproteobacteria</taxon>
        <taxon>Pseudomonadales</taxon>
        <taxon>Pseudomonadaceae</taxon>
        <taxon>Pseudomonas</taxon>
    </lineage>
</organism>
<dbReference type="InterPro" id="IPR036388">
    <property type="entry name" value="WH-like_DNA-bd_sf"/>
</dbReference>
<name>A0A1H2LCP5_9PSED</name>
<dbReference type="AlphaFoldDB" id="A0A1H2LCP5"/>
<dbReference type="PANTHER" id="PTHR24567">
    <property type="entry name" value="CRP FAMILY TRANSCRIPTIONAL REGULATORY PROTEIN"/>
    <property type="match status" value="1"/>
</dbReference>
<evidence type="ECO:0000256" key="1">
    <source>
        <dbReference type="ARBA" id="ARBA00023015"/>
    </source>
</evidence>
<accession>A0A1H2LCP5</accession>
<feature type="domain" description="HTH crp-type" evidence="4">
    <location>
        <begin position="148"/>
        <end position="213"/>
    </location>
</feature>
<gene>
    <name evidence="5" type="ORF">SAMN05216363_1125</name>
</gene>
<dbReference type="SUPFAM" id="SSF46785">
    <property type="entry name" value="Winged helix' DNA-binding domain"/>
    <property type="match status" value="1"/>
</dbReference>
<dbReference type="InterPro" id="IPR018490">
    <property type="entry name" value="cNMP-bd_dom_sf"/>
</dbReference>
<dbReference type="GO" id="GO:0005829">
    <property type="term" value="C:cytosol"/>
    <property type="evidence" value="ECO:0007669"/>
    <property type="project" value="TreeGrafter"/>
</dbReference>
<dbReference type="InterPro" id="IPR012318">
    <property type="entry name" value="HTH_CRP"/>
</dbReference>
<evidence type="ECO:0000313" key="6">
    <source>
        <dbReference type="Proteomes" id="UP000198675"/>
    </source>
</evidence>
<protein>
    <submittedName>
        <fullName evidence="5">cAMP-binding domain of CRP or a regulatory subunit of cAMP-dependent protein kinases</fullName>
    </submittedName>
</protein>
<reference evidence="6" key="1">
    <citation type="submission" date="2016-10" db="EMBL/GenBank/DDBJ databases">
        <authorList>
            <person name="Varghese N."/>
            <person name="Submissions S."/>
        </authorList>
    </citation>
    <scope>NUCLEOTIDE SEQUENCE [LARGE SCALE GENOMIC DNA]</scope>
    <source>
        <strain evidence="6">KCTC 32246</strain>
    </source>
</reference>
<keyword evidence="5" id="KW-0418">Kinase</keyword>